<feature type="binding site" evidence="9">
    <location>
        <position position="264"/>
    </location>
    <ligand>
        <name>ATP</name>
        <dbReference type="ChEBI" id="CHEBI:30616"/>
    </ligand>
</feature>
<proteinExistence type="inferred from homology"/>
<dbReference type="EMBL" id="DVMP01000157">
    <property type="protein sequence ID" value="HIU26580.1"/>
    <property type="molecule type" value="Genomic_DNA"/>
</dbReference>
<accession>A0A9D1I442</accession>
<dbReference type="InterPro" id="IPR036269">
    <property type="entry name" value="Rho_N_sf"/>
</dbReference>
<dbReference type="GO" id="GO:0016787">
    <property type="term" value="F:hydrolase activity"/>
    <property type="evidence" value="ECO:0007669"/>
    <property type="project" value="UniProtKB-KW"/>
</dbReference>
<sequence>MFDATKEEKALKGKKVAELREIAAAFSVEGCEKMKKAELIEALMREKEKDAEPEAAEEAGETAASGEEPKEKPAPVKDREKGEEKQEREGRKENRKGKVVPDREDRFEVEGILELADGGFGFLRFNNFLTSEKDIYVAPAQIRRFNLKTGDKIRGICRKPNDGDKFGALLYVITVNGDEPGVAIKRTDFDALTPIFPNERFILEDGRDLSLRLIDLVAPIGKGQRGLIVAPPKAGKTVLLKKMANSIEKNYPDVEMIVLLVDERPEEVTDMKRSLKGGEVIYSTFDEMPQHHVKVAEMVLARAQRLAEHKRDVVVLLDSITRLARAYNLVVPASGKTLSGGFDPGALHKPKKFFGAARKLEEGGSITILATALVETGSRMDDLIFEEFKGTGNMELHLDRRLSEKRIFPAINLNKSGTRREDLLMNQDELEAIWYMRRALGSRDTQEVTEMILDNLAHTRDNKTFIEVIKKIRLEG</sequence>
<keyword evidence="1 9" id="KW-0806">Transcription termination</keyword>
<evidence type="ECO:0000256" key="9">
    <source>
        <dbReference type="HAMAP-Rule" id="MF_01884"/>
    </source>
</evidence>
<keyword evidence="2 9" id="KW-0547">Nucleotide-binding</keyword>
<dbReference type="Pfam" id="PF00006">
    <property type="entry name" value="ATP-synt_ab"/>
    <property type="match status" value="1"/>
</dbReference>
<dbReference type="InterPro" id="IPR004665">
    <property type="entry name" value="Term_rho"/>
</dbReference>
<feature type="region of interest" description="Disordered" evidence="12">
    <location>
        <begin position="45"/>
        <end position="99"/>
    </location>
</feature>
<comment type="subunit">
    <text evidence="9">Homohexamer. The homohexamer assembles into an open ring structure.</text>
</comment>
<dbReference type="Gene3D" id="3.40.50.300">
    <property type="entry name" value="P-loop containing nucleotide triphosphate hydrolases"/>
    <property type="match status" value="1"/>
</dbReference>
<reference evidence="14" key="1">
    <citation type="submission" date="2020-10" db="EMBL/GenBank/DDBJ databases">
        <authorList>
            <person name="Gilroy R."/>
        </authorList>
    </citation>
    <scope>NUCLEOTIDE SEQUENCE</scope>
    <source>
        <strain evidence="14">ChiHcec3-6078</strain>
    </source>
</reference>
<dbReference type="AlphaFoldDB" id="A0A9D1I442"/>
<evidence type="ECO:0000256" key="2">
    <source>
        <dbReference type="ARBA" id="ARBA00022741"/>
    </source>
</evidence>
<dbReference type="NCBIfam" id="NF006886">
    <property type="entry name" value="PRK09376.1"/>
    <property type="match status" value="1"/>
</dbReference>
<dbReference type="SUPFAM" id="SSF52540">
    <property type="entry name" value="P-loop containing nucleoside triphosphate hydrolases"/>
    <property type="match status" value="1"/>
</dbReference>
<evidence type="ECO:0000256" key="6">
    <source>
        <dbReference type="ARBA" id="ARBA00022884"/>
    </source>
</evidence>
<evidence type="ECO:0000256" key="11">
    <source>
        <dbReference type="PROSITE-ProRule" id="PRU01203"/>
    </source>
</evidence>
<protein>
    <recommendedName>
        <fullName evidence="9 10">Transcription termination factor Rho</fullName>
        <ecNumber evidence="9 10">3.6.4.-</ecNumber>
    </recommendedName>
    <alternativeName>
        <fullName evidence="9">ATP-dependent helicase Rho</fullName>
    </alternativeName>
</protein>
<dbReference type="PANTHER" id="PTHR46425">
    <property type="entry name" value="TRANSCRIPTION TERMINATION FACTOR RHO"/>
    <property type="match status" value="1"/>
</dbReference>
<dbReference type="Proteomes" id="UP000824090">
    <property type="component" value="Unassembled WGS sequence"/>
</dbReference>
<evidence type="ECO:0000313" key="14">
    <source>
        <dbReference type="EMBL" id="HIU26580.1"/>
    </source>
</evidence>
<keyword evidence="5 9" id="KW-0067">ATP-binding</keyword>
<dbReference type="GO" id="GO:0003723">
    <property type="term" value="F:RNA binding"/>
    <property type="evidence" value="ECO:0007669"/>
    <property type="project" value="UniProtKB-UniRule"/>
</dbReference>
<dbReference type="GO" id="GO:0008186">
    <property type="term" value="F:ATP-dependent activity, acting on RNA"/>
    <property type="evidence" value="ECO:0007669"/>
    <property type="project" value="UniProtKB-UniRule"/>
</dbReference>
<feature type="domain" description="Rho RNA-BD" evidence="13">
    <location>
        <begin position="106"/>
        <end position="179"/>
    </location>
</feature>
<dbReference type="GO" id="GO:0006353">
    <property type="term" value="P:DNA-templated transcription termination"/>
    <property type="evidence" value="ECO:0007669"/>
    <property type="project" value="UniProtKB-UniRule"/>
</dbReference>
<dbReference type="InterPro" id="IPR003593">
    <property type="entry name" value="AAA+_ATPase"/>
</dbReference>
<dbReference type="SMART" id="SM00357">
    <property type="entry name" value="CSP"/>
    <property type="match status" value="1"/>
</dbReference>
<evidence type="ECO:0000256" key="10">
    <source>
        <dbReference type="NCBIfam" id="TIGR00767"/>
    </source>
</evidence>
<feature type="binding site" evidence="9">
    <location>
        <begin position="233"/>
        <end position="238"/>
    </location>
    <ligand>
        <name>ATP</name>
        <dbReference type="ChEBI" id="CHEBI:30616"/>
    </ligand>
</feature>
<comment type="function">
    <text evidence="9">Facilitates transcription termination by a mechanism that involves Rho binding to the nascent RNA, activation of Rho's RNA-dependent ATPase activity, and release of the mRNA from the DNA template.</text>
</comment>
<dbReference type="GO" id="GO:0005524">
    <property type="term" value="F:ATP binding"/>
    <property type="evidence" value="ECO:0007669"/>
    <property type="project" value="UniProtKB-UniRule"/>
</dbReference>
<dbReference type="Pfam" id="PF07498">
    <property type="entry name" value="Rho_N"/>
    <property type="match status" value="1"/>
</dbReference>
<keyword evidence="4 9" id="KW-0347">Helicase</keyword>
<dbReference type="SUPFAM" id="SSF50249">
    <property type="entry name" value="Nucleic acid-binding proteins"/>
    <property type="match status" value="1"/>
</dbReference>
<dbReference type="GO" id="GO:0004386">
    <property type="term" value="F:helicase activity"/>
    <property type="evidence" value="ECO:0007669"/>
    <property type="project" value="UniProtKB-UniRule"/>
</dbReference>
<dbReference type="InterPro" id="IPR011129">
    <property type="entry name" value="CSD"/>
</dbReference>
<dbReference type="HAMAP" id="MF_01884">
    <property type="entry name" value="Rho"/>
    <property type="match status" value="1"/>
</dbReference>
<comment type="similarity">
    <text evidence="9 11">Belongs to the Rho family.</text>
</comment>
<organism evidence="14 15">
    <name type="scientific">Candidatus Allocopromorpha excrementigallinarum</name>
    <dbReference type="NCBI Taxonomy" id="2840742"/>
    <lineage>
        <taxon>Bacteria</taxon>
        <taxon>Bacillati</taxon>
        <taxon>Bacillota</taxon>
        <taxon>Clostridia</taxon>
        <taxon>Eubacteriales</taxon>
        <taxon>Eubacteriaceae</taxon>
        <taxon>Eubacteriaceae incertae sedis</taxon>
        <taxon>Candidatus Allocopromorpha</taxon>
    </lineage>
</organism>
<dbReference type="SUPFAM" id="SSF68912">
    <property type="entry name" value="Rho N-terminal domain-like"/>
    <property type="match status" value="1"/>
</dbReference>
<dbReference type="NCBIfam" id="TIGR00767">
    <property type="entry name" value="rho"/>
    <property type="match status" value="1"/>
</dbReference>
<dbReference type="InterPro" id="IPR012340">
    <property type="entry name" value="NA-bd_OB-fold"/>
</dbReference>
<name>A0A9D1I442_9FIRM</name>
<gene>
    <name evidence="9 14" type="primary">rho</name>
    <name evidence="14" type="ORF">IAC50_08830</name>
</gene>
<evidence type="ECO:0000313" key="15">
    <source>
        <dbReference type="Proteomes" id="UP000824090"/>
    </source>
</evidence>
<keyword evidence="3 9" id="KW-0378">Hydrolase</keyword>
<evidence type="ECO:0000256" key="8">
    <source>
        <dbReference type="ARBA" id="ARBA00023163"/>
    </source>
</evidence>
<feature type="binding site" evidence="9">
    <location>
        <begin position="221"/>
        <end position="226"/>
    </location>
    <ligand>
        <name>ATP</name>
        <dbReference type="ChEBI" id="CHEBI:30616"/>
    </ligand>
</feature>
<keyword evidence="8 9" id="KW-0804">Transcription</keyword>
<dbReference type="SMART" id="SM00382">
    <property type="entry name" value="AAA"/>
    <property type="match status" value="1"/>
</dbReference>
<evidence type="ECO:0000256" key="1">
    <source>
        <dbReference type="ARBA" id="ARBA00022472"/>
    </source>
</evidence>
<evidence type="ECO:0000259" key="13">
    <source>
        <dbReference type="PROSITE" id="PS51856"/>
    </source>
</evidence>
<evidence type="ECO:0000256" key="4">
    <source>
        <dbReference type="ARBA" id="ARBA00022806"/>
    </source>
</evidence>
<comment type="caution">
    <text evidence="9">Lacks conserved residue(s) required for the propagation of feature annotation.</text>
</comment>
<keyword evidence="6 9" id="KW-0694">RNA-binding</keyword>
<dbReference type="InterPro" id="IPR000194">
    <property type="entry name" value="ATPase_F1/V1/A1_a/bsu_nucl-bd"/>
</dbReference>
<reference evidence="14" key="2">
    <citation type="journal article" date="2021" name="PeerJ">
        <title>Extensive microbial diversity within the chicken gut microbiome revealed by metagenomics and culture.</title>
        <authorList>
            <person name="Gilroy R."/>
            <person name="Ravi A."/>
            <person name="Getino M."/>
            <person name="Pursley I."/>
            <person name="Horton D.L."/>
            <person name="Alikhan N.F."/>
            <person name="Baker D."/>
            <person name="Gharbi K."/>
            <person name="Hall N."/>
            <person name="Watson M."/>
            <person name="Adriaenssens E.M."/>
            <person name="Foster-Nyarko E."/>
            <person name="Jarju S."/>
            <person name="Secka A."/>
            <person name="Antonio M."/>
            <person name="Oren A."/>
            <person name="Chaudhuri R.R."/>
            <person name="La Ragione R."/>
            <person name="Hildebrand F."/>
            <person name="Pallen M.J."/>
        </authorList>
    </citation>
    <scope>NUCLEOTIDE SEQUENCE</scope>
    <source>
        <strain evidence="14">ChiHcec3-6078</strain>
    </source>
</reference>
<feature type="compositionally biased region" description="Basic and acidic residues" evidence="12">
    <location>
        <begin position="67"/>
        <end position="92"/>
    </location>
</feature>
<dbReference type="CDD" id="cd01128">
    <property type="entry name" value="rho_factor_C"/>
    <property type="match status" value="1"/>
</dbReference>
<dbReference type="InterPro" id="IPR011112">
    <property type="entry name" value="Rho-like_N"/>
</dbReference>
<evidence type="ECO:0000256" key="7">
    <source>
        <dbReference type="ARBA" id="ARBA00023015"/>
    </source>
</evidence>
<dbReference type="PROSITE" id="PS51856">
    <property type="entry name" value="RHO_RNA_BD"/>
    <property type="match status" value="1"/>
</dbReference>
<dbReference type="InterPro" id="IPR011113">
    <property type="entry name" value="Rho_RNA-bd"/>
</dbReference>
<dbReference type="PANTHER" id="PTHR46425:SF1">
    <property type="entry name" value="TRANSCRIPTION TERMINATION FACTOR RHO"/>
    <property type="match status" value="1"/>
</dbReference>
<dbReference type="InterPro" id="IPR041703">
    <property type="entry name" value="Rho_factor_ATP-bd"/>
</dbReference>
<dbReference type="EC" id="3.6.4.-" evidence="9 10"/>
<dbReference type="SMART" id="SM00959">
    <property type="entry name" value="Rho_N"/>
    <property type="match status" value="1"/>
</dbReference>
<evidence type="ECO:0000256" key="5">
    <source>
        <dbReference type="ARBA" id="ARBA00022840"/>
    </source>
</evidence>
<comment type="caution">
    <text evidence="14">The sequence shown here is derived from an EMBL/GenBank/DDBJ whole genome shotgun (WGS) entry which is preliminary data.</text>
</comment>
<evidence type="ECO:0000256" key="12">
    <source>
        <dbReference type="SAM" id="MobiDB-lite"/>
    </source>
</evidence>
<evidence type="ECO:0000256" key="3">
    <source>
        <dbReference type="ARBA" id="ARBA00022801"/>
    </source>
</evidence>
<dbReference type="Gene3D" id="2.40.50.140">
    <property type="entry name" value="Nucleic acid-binding proteins"/>
    <property type="match status" value="1"/>
</dbReference>
<keyword evidence="7 9" id="KW-0805">Transcription regulation</keyword>
<dbReference type="Pfam" id="PF07497">
    <property type="entry name" value="Rho_RNA_bind"/>
    <property type="match status" value="1"/>
</dbReference>
<dbReference type="InterPro" id="IPR027417">
    <property type="entry name" value="P-loop_NTPase"/>
</dbReference>